<evidence type="ECO:0000313" key="2">
    <source>
        <dbReference type="EMBL" id="PTB17960.1"/>
    </source>
</evidence>
<evidence type="ECO:0000259" key="1">
    <source>
        <dbReference type="SMART" id="SM00530"/>
    </source>
</evidence>
<dbReference type="Pfam" id="PF17765">
    <property type="entry name" value="MLTR_LBD"/>
    <property type="match status" value="1"/>
</dbReference>
<organism evidence="2 3">
    <name type="scientific">Trinickia symbiotica</name>
    <dbReference type="NCBI Taxonomy" id="863227"/>
    <lineage>
        <taxon>Bacteria</taxon>
        <taxon>Pseudomonadati</taxon>
        <taxon>Pseudomonadota</taxon>
        <taxon>Betaproteobacteria</taxon>
        <taxon>Burkholderiales</taxon>
        <taxon>Burkholderiaceae</taxon>
        <taxon>Trinickia</taxon>
    </lineage>
</organism>
<dbReference type="GO" id="GO:0003677">
    <property type="term" value="F:DNA binding"/>
    <property type="evidence" value="ECO:0007669"/>
    <property type="project" value="InterPro"/>
</dbReference>
<dbReference type="SUPFAM" id="SSF47413">
    <property type="entry name" value="lambda repressor-like DNA-binding domains"/>
    <property type="match status" value="1"/>
</dbReference>
<dbReference type="InterPro" id="IPR010982">
    <property type="entry name" value="Lambda_DNA-bd_dom_sf"/>
</dbReference>
<feature type="domain" description="HTH cro/C1-type" evidence="1">
    <location>
        <begin position="14"/>
        <end position="85"/>
    </location>
</feature>
<dbReference type="Gene3D" id="1.10.260.40">
    <property type="entry name" value="lambda repressor-like DNA-binding domains"/>
    <property type="match status" value="1"/>
</dbReference>
<proteinExistence type="predicted"/>
<name>A0A2T3XN90_9BURK</name>
<dbReference type="Pfam" id="PF13560">
    <property type="entry name" value="HTH_31"/>
    <property type="match status" value="1"/>
</dbReference>
<dbReference type="EMBL" id="PYUC01000015">
    <property type="protein sequence ID" value="PTB17960.1"/>
    <property type="molecule type" value="Genomic_DNA"/>
</dbReference>
<accession>A0A2T3XN90</accession>
<dbReference type="InterPro" id="IPR041413">
    <property type="entry name" value="MLTR_LBD"/>
</dbReference>
<protein>
    <submittedName>
        <fullName evidence="2">Transcriptional regulator</fullName>
    </submittedName>
</protein>
<comment type="caution">
    <text evidence="2">The sequence shown here is derived from an EMBL/GenBank/DDBJ whole genome shotgun (WGS) entry which is preliminary data.</text>
</comment>
<evidence type="ECO:0000313" key="3">
    <source>
        <dbReference type="Proteomes" id="UP000240638"/>
    </source>
</evidence>
<dbReference type="PANTHER" id="PTHR35010">
    <property type="entry name" value="BLL4672 PROTEIN-RELATED"/>
    <property type="match status" value="1"/>
</dbReference>
<dbReference type="Proteomes" id="UP000240638">
    <property type="component" value="Unassembled WGS sequence"/>
</dbReference>
<reference evidence="2 3" key="1">
    <citation type="submission" date="2018-03" db="EMBL/GenBank/DDBJ databases">
        <title>Whole genome analyses suggest that Burkholderia sensu lato contains two further novel genera in the rhizoxinica-symbiotica group Mycetohabitans gen. nov., and Trinickia gen. nov.: implications for the evolution of diazotrophy and nodulation in the Burkholderiaceae.</title>
        <authorList>
            <person name="Estrada De Los Santos P."/>
            <person name="Palmer M."/>
            <person name="Chavez-Ramirez B."/>
            <person name="Steenkamp E.T."/>
            <person name="Hirsch A.M."/>
            <person name="Manyaka P."/>
            <person name="Maluk M."/>
            <person name="Lafos M."/>
            <person name="Crook M."/>
            <person name="Gross E."/>
            <person name="Simon M.F."/>
            <person name="Bueno Dos Reis Junior F."/>
            <person name="Poole P.S."/>
            <person name="Venter S.N."/>
            <person name="James E.K."/>
        </authorList>
    </citation>
    <scope>NUCLEOTIDE SEQUENCE [LARGE SCALE GENOMIC DNA]</scope>
    <source>
        <strain evidence="2 3">JPY-366</strain>
    </source>
</reference>
<gene>
    <name evidence="2" type="ORF">C9I57_25945</name>
</gene>
<sequence>MSTPATNENALGAYLKDRRTRLDPAAFGIAGGRRRTPGLRREEVAQRANISVTWYTWLERGRGGPPSAAVLDRIASALMLTDAEREHLFLLALGRPPEVRYQQTESISPRIQRVLDALVYSPAYVKTLTWDLVAWNHAAGVVFNYDELEPSQRNILRRIFCDPQVRDFQSDWDSVARLLVSVFRADAARAAATDAAPSVAALVEELSRASPEFAMLWKTHDVRSFGEGTKQLLHPQGGPLVFEHSSFVIDGRPDLSMVVYSPATPADTEVVRSLIEKHQKASR</sequence>
<dbReference type="PANTHER" id="PTHR35010:SF2">
    <property type="entry name" value="BLL4672 PROTEIN"/>
    <property type="match status" value="1"/>
</dbReference>
<dbReference type="Gene3D" id="3.30.450.180">
    <property type="match status" value="1"/>
</dbReference>
<dbReference type="AlphaFoldDB" id="A0A2T3XN90"/>
<dbReference type="SMART" id="SM00530">
    <property type="entry name" value="HTH_XRE"/>
    <property type="match status" value="1"/>
</dbReference>
<dbReference type="RefSeq" id="WP_107153453.1">
    <property type="nucleotide sequence ID" value="NZ_PYUC01000015.1"/>
</dbReference>
<dbReference type="InterPro" id="IPR001387">
    <property type="entry name" value="Cro/C1-type_HTH"/>
</dbReference>
<dbReference type="CDD" id="cd00093">
    <property type="entry name" value="HTH_XRE"/>
    <property type="match status" value="1"/>
</dbReference>